<name>A0A369JVK9_HYPMA</name>
<keyword evidence="1" id="KW-1133">Transmembrane helix</keyword>
<keyword evidence="1" id="KW-0812">Transmembrane</keyword>
<sequence length="232" mass="26444">MLARRAISRSFSHLRHDALRGRAGPWLPHRPYSYARPATLSGKIWYRPDGMPRSRLKGLVIGTIASGTLFTMYTMLTILDEFSTANYLLSCLIHIQRVDTELASIDLSDYQSLHTHFQDLCRPCFGDFPQHMIDDFFDDVYHLAGSQRDDAHKILREACEEIHEILVASKENDALETAGRVVWRLDQGLARLAEMVEDNLADEVEKTLRIRKIKEQVTKDPGTRGGDYEVVG</sequence>
<keyword evidence="1" id="KW-0472">Membrane</keyword>
<comment type="caution">
    <text evidence="2">The sequence shown here is derived from an EMBL/GenBank/DDBJ whole genome shotgun (WGS) entry which is preliminary data.</text>
</comment>
<proteinExistence type="predicted"/>
<reference evidence="2" key="1">
    <citation type="submission" date="2018-04" db="EMBL/GenBank/DDBJ databases">
        <title>Whole genome sequencing of Hypsizygus marmoreus.</title>
        <authorList>
            <person name="Choi I.-G."/>
            <person name="Min B."/>
            <person name="Kim J.-G."/>
            <person name="Kim S."/>
            <person name="Oh Y.-L."/>
            <person name="Kong W.-S."/>
            <person name="Park H."/>
            <person name="Jeong J."/>
            <person name="Song E.-S."/>
        </authorList>
    </citation>
    <scope>NUCLEOTIDE SEQUENCE [LARGE SCALE GENOMIC DNA]</scope>
    <source>
        <strain evidence="2">51987-8</strain>
    </source>
</reference>
<keyword evidence="3" id="KW-1185">Reference proteome</keyword>
<dbReference type="EMBL" id="LUEZ02000044">
    <property type="protein sequence ID" value="RDB24405.1"/>
    <property type="molecule type" value="Genomic_DNA"/>
</dbReference>
<evidence type="ECO:0000313" key="2">
    <source>
        <dbReference type="EMBL" id="RDB24405.1"/>
    </source>
</evidence>
<gene>
    <name evidence="2" type="ORF">Hypma_008494</name>
</gene>
<evidence type="ECO:0000313" key="3">
    <source>
        <dbReference type="Proteomes" id="UP000076154"/>
    </source>
</evidence>
<dbReference type="InParanoid" id="A0A369JVK9"/>
<dbReference type="AlphaFoldDB" id="A0A369JVK9"/>
<dbReference type="STRING" id="39966.A0A369JVK9"/>
<organism evidence="2 3">
    <name type="scientific">Hypsizygus marmoreus</name>
    <name type="common">White beech mushroom</name>
    <name type="synonym">Agaricus marmoreus</name>
    <dbReference type="NCBI Taxonomy" id="39966"/>
    <lineage>
        <taxon>Eukaryota</taxon>
        <taxon>Fungi</taxon>
        <taxon>Dikarya</taxon>
        <taxon>Basidiomycota</taxon>
        <taxon>Agaricomycotina</taxon>
        <taxon>Agaricomycetes</taxon>
        <taxon>Agaricomycetidae</taxon>
        <taxon>Agaricales</taxon>
        <taxon>Tricholomatineae</taxon>
        <taxon>Lyophyllaceae</taxon>
        <taxon>Hypsizygus</taxon>
    </lineage>
</organism>
<accession>A0A369JVK9</accession>
<dbReference type="Proteomes" id="UP000076154">
    <property type="component" value="Unassembled WGS sequence"/>
</dbReference>
<evidence type="ECO:0000256" key="1">
    <source>
        <dbReference type="SAM" id="Phobius"/>
    </source>
</evidence>
<protein>
    <submittedName>
        <fullName evidence="2">Uncharacterized protein</fullName>
    </submittedName>
</protein>
<dbReference type="OrthoDB" id="2942377at2759"/>
<feature type="transmembrane region" description="Helical" evidence="1">
    <location>
        <begin position="56"/>
        <end position="76"/>
    </location>
</feature>